<evidence type="ECO:0000313" key="1">
    <source>
        <dbReference type="EMBL" id="CAB4033234.1"/>
    </source>
</evidence>
<evidence type="ECO:0000313" key="2">
    <source>
        <dbReference type="Proteomes" id="UP001152795"/>
    </source>
</evidence>
<dbReference type="Proteomes" id="UP001152795">
    <property type="component" value="Unassembled WGS sequence"/>
</dbReference>
<proteinExistence type="predicted"/>
<sequence length="454" mass="53602">CLHATRYNIGHVSLLLFNVFMQPVWCLHATKYNIRHVSLLWFNDCNPRTNLHSRSNVSTLQCLHATRYNIGHVSLLLFKYNIRHVSLLWFKDNASSVNKLLVYISTLIYISKVVDSFLYAKVPSNNRVAETCLILYLLFFSNVYCDLWLDYQLIFGGIYHQSYHSLSRYDGREARQTSELQNRKTLFDVKPYLTAHKSFLSLLDDYFVIRQYNELNHHHYILIDYNYVLMIVKLIKYKNLFIFSAFYLAQIEYFKDKYGGVPKWIDDLTSYTFFTEGWGLYSENPVIAEDTDTYKEHPMQRFGMLKWQVWRALRLIVDTGLHYRGMNRTQALWYFSHYAWDDSDLAQKEITRYQGVPGQATAYMLGQQRLVQLREYAKTQLNNKFNIQDFHYQILSQGSAPEAYLAKHVEKYVKCSLGTLTGPTCDVILKPPKKSNSQTVQKEEPPKPPKRHYY</sequence>
<keyword evidence="2" id="KW-1185">Reference proteome</keyword>
<dbReference type="EMBL" id="CACRXK020019065">
    <property type="protein sequence ID" value="CAB4033234.1"/>
    <property type="molecule type" value="Genomic_DNA"/>
</dbReference>
<gene>
    <name evidence="1" type="ORF">PACLA_8A024216</name>
</gene>
<comment type="caution">
    <text evidence="1">The sequence shown here is derived from an EMBL/GenBank/DDBJ whole genome shotgun (WGS) entry which is preliminary data.</text>
</comment>
<accession>A0A7D9LFU3</accession>
<dbReference type="Pfam" id="PF05960">
    <property type="entry name" value="DUF885"/>
    <property type="match status" value="1"/>
</dbReference>
<name>A0A7D9LFU3_PARCT</name>
<dbReference type="PANTHER" id="PTHR33361:SF2">
    <property type="entry name" value="DUF885 DOMAIN-CONTAINING PROTEIN"/>
    <property type="match status" value="1"/>
</dbReference>
<dbReference type="InterPro" id="IPR010281">
    <property type="entry name" value="DUF885"/>
</dbReference>
<dbReference type="PANTHER" id="PTHR33361">
    <property type="entry name" value="GLR0591 PROTEIN"/>
    <property type="match status" value="1"/>
</dbReference>
<protein>
    <submittedName>
        <fullName evidence="1">Uncharacterized protein LOC113665256</fullName>
    </submittedName>
</protein>
<dbReference type="AlphaFoldDB" id="A0A7D9LFU3"/>
<feature type="non-terminal residue" evidence="1">
    <location>
        <position position="1"/>
    </location>
</feature>
<organism evidence="1 2">
    <name type="scientific">Paramuricea clavata</name>
    <name type="common">Red gorgonian</name>
    <name type="synonym">Violescent sea-whip</name>
    <dbReference type="NCBI Taxonomy" id="317549"/>
    <lineage>
        <taxon>Eukaryota</taxon>
        <taxon>Metazoa</taxon>
        <taxon>Cnidaria</taxon>
        <taxon>Anthozoa</taxon>
        <taxon>Octocorallia</taxon>
        <taxon>Malacalcyonacea</taxon>
        <taxon>Plexauridae</taxon>
        <taxon>Paramuricea</taxon>
    </lineage>
</organism>
<dbReference type="OrthoDB" id="5986303at2759"/>
<reference evidence="1" key="1">
    <citation type="submission" date="2020-04" db="EMBL/GenBank/DDBJ databases">
        <authorList>
            <person name="Alioto T."/>
            <person name="Alioto T."/>
            <person name="Gomez Garrido J."/>
        </authorList>
    </citation>
    <scope>NUCLEOTIDE SEQUENCE</scope>
    <source>
        <strain evidence="1">A484AB</strain>
    </source>
</reference>